<keyword evidence="7" id="KW-0539">Nucleus</keyword>
<evidence type="ECO:0000259" key="10">
    <source>
        <dbReference type="PROSITE" id="PS50157"/>
    </source>
</evidence>
<evidence type="ECO:0000256" key="9">
    <source>
        <dbReference type="SAM" id="MobiDB-lite"/>
    </source>
</evidence>
<comment type="subcellular location">
    <subcellularLocation>
        <location evidence="1">Nucleus</location>
    </subcellularLocation>
</comment>
<dbReference type="PANTHER" id="PTHR24377">
    <property type="entry name" value="IP01015P-RELATED"/>
    <property type="match status" value="1"/>
</dbReference>
<evidence type="ECO:0000256" key="6">
    <source>
        <dbReference type="ARBA" id="ARBA00023125"/>
    </source>
</evidence>
<dbReference type="GO" id="GO:0003677">
    <property type="term" value="F:DNA binding"/>
    <property type="evidence" value="ECO:0007669"/>
    <property type="project" value="UniProtKB-KW"/>
</dbReference>
<dbReference type="FunFam" id="3.30.160.60:FF:001684">
    <property type="entry name" value="zinc finger protein 33B-like"/>
    <property type="match status" value="1"/>
</dbReference>
<dbReference type="Pfam" id="PF00096">
    <property type="entry name" value="zf-C2H2"/>
    <property type="match status" value="2"/>
</dbReference>
<organism evidence="11 12">
    <name type="scientific">Calcarius ornatus</name>
    <name type="common">Chestnut-collared longspur</name>
    <dbReference type="NCBI Taxonomy" id="198940"/>
    <lineage>
        <taxon>Eukaryota</taxon>
        <taxon>Metazoa</taxon>
        <taxon>Chordata</taxon>
        <taxon>Craniata</taxon>
        <taxon>Vertebrata</taxon>
        <taxon>Euteleostomi</taxon>
        <taxon>Archelosauria</taxon>
        <taxon>Archosauria</taxon>
        <taxon>Dinosauria</taxon>
        <taxon>Saurischia</taxon>
        <taxon>Theropoda</taxon>
        <taxon>Coelurosauria</taxon>
        <taxon>Aves</taxon>
        <taxon>Neognathae</taxon>
        <taxon>Neoaves</taxon>
        <taxon>Telluraves</taxon>
        <taxon>Australaves</taxon>
        <taxon>Passeriformes</taxon>
        <taxon>Passeroidea</taxon>
        <taxon>Fringillidae</taxon>
        <taxon>Emberizinae</taxon>
        <taxon>Emberizini</taxon>
        <taxon>Calcarius</taxon>
    </lineage>
</organism>
<evidence type="ECO:0000256" key="3">
    <source>
        <dbReference type="ARBA" id="ARBA00022737"/>
    </source>
</evidence>
<evidence type="ECO:0000313" key="11">
    <source>
        <dbReference type="EMBL" id="NXE71577.1"/>
    </source>
</evidence>
<name>A0A852AG32_CALOR</name>
<dbReference type="Gene3D" id="3.30.160.60">
    <property type="entry name" value="Classic Zinc Finger"/>
    <property type="match status" value="2"/>
</dbReference>
<dbReference type="PROSITE" id="PS50157">
    <property type="entry name" value="ZINC_FINGER_C2H2_2"/>
    <property type="match status" value="2"/>
</dbReference>
<dbReference type="FunFam" id="3.30.160.60:FF:000111">
    <property type="entry name" value="GLI family zinc finger 4"/>
    <property type="match status" value="1"/>
</dbReference>
<keyword evidence="12" id="KW-1185">Reference proteome</keyword>
<evidence type="ECO:0000256" key="2">
    <source>
        <dbReference type="ARBA" id="ARBA00022723"/>
    </source>
</evidence>
<keyword evidence="5" id="KW-0862">Zinc</keyword>
<feature type="domain" description="C2H2-type" evidence="10">
    <location>
        <begin position="11"/>
        <end position="38"/>
    </location>
</feature>
<evidence type="ECO:0000256" key="1">
    <source>
        <dbReference type="ARBA" id="ARBA00004123"/>
    </source>
</evidence>
<gene>
    <name evidence="11" type="primary">Znf180_1</name>
    <name evidence="11" type="ORF">CALORN_R15160</name>
</gene>
<keyword evidence="2" id="KW-0479">Metal-binding</keyword>
<dbReference type="SUPFAM" id="SSF57667">
    <property type="entry name" value="beta-beta-alpha zinc fingers"/>
    <property type="match status" value="2"/>
</dbReference>
<keyword evidence="6" id="KW-0238">DNA-binding</keyword>
<dbReference type="InterPro" id="IPR036236">
    <property type="entry name" value="Znf_C2H2_sf"/>
</dbReference>
<dbReference type="GO" id="GO:0005634">
    <property type="term" value="C:nucleus"/>
    <property type="evidence" value="ECO:0007669"/>
    <property type="project" value="UniProtKB-SubCell"/>
</dbReference>
<keyword evidence="3" id="KW-0677">Repeat</keyword>
<evidence type="ECO:0000256" key="5">
    <source>
        <dbReference type="ARBA" id="ARBA00022833"/>
    </source>
</evidence>
<feature type="non-terminal residue" evidence="11">
    <location>
        <position position="1"/>
    </location>
</feature>
<proteinExistence type="predicted"/>
<dbReference type="AlphaFoldDB" id="A0A852AG32"/>
<dbReference type="GO" id="GO:0008270">
    <property type="term" value="F:zinc ion binding"/>
    <property type="evidence" value="ECO:0007669"/>
    <property type="project" value="UniProtKB-KW"/>
</dbReference>
<evidence type="ECO:0000256" key="8">
    <source>
        <dbReference type="PROSITE-ProRule" id="PRU00042"/>
    </source>
</evidence>
<feature type="domain" description="C2H2-type" evidence="10">
    <location>
        <begin position="69"/>
        <end position="96"/>
    </location>
</feature>
<dbReference type="InterPro" id="IPR013087">
    <property type="entry name" value="Znf_C2H2_type"/>
</dbReference>
<feature type="region of interest" description="Disordered" evidence="9">
    <location>
        <begin position="31"/>
        <end position="51"/>
    </location>
</feature>
<dbReference type="SMART" id="SM00355">
    <property type="entry name" value="ZnF_C2H2"/>
    <property type="match status" value="2"/>
</dbReference>
<dbReference type="InterPro" id="IPR050826">
    <property type="entry name" value="Krueppel_C2H2_ZnFinger"/>
</dbReference>
<feature type="non-terminal residue" evidence="11">
    <location>
        <position position="103"/>
    </location>
</feature>
<comment type="caution">
    <text evidence="11">The sequence shown here is derived from an EMBL/GenBank/DDBJ whole genome shotgun (WGS) entry which is preliminary data.</text>
</comment>
<dbReference type="EMBL" id="WBNL01003483">
    <property type="protein sequence ID" value="NXE71577.1"/>
    <property type="molecule type" value="Genomic_DNA"/>
</dbReference>
<dbReference type="PROSITE" id="PS00028">
    <property type="entry name" value="ZINC_FINGER_C2H2_1"/>
    <property type="match status" value="2"/>
</dbReference>
<reference evidence="11" key="1">
    <citation type="submission" date="2019-09" db="EMBL/GenBank/DDBJ databases">
        <title>Bird 10,000 Genomes (B10K) Project - Family phase.</title>
        <authorList>
            <person name="Zhang G."/>
        </authorList>
    </citation>
    <scope>NUCLEOTIDE SEQUENCE</scope>
    <source>
        <strain evidence="11">B10K-DU-015-28</strain>
        <tissue evidence="11">Muscle</tissue>
    </source>
</reference>
<accession>A0A852AG32</accession>
<keyword evidence="4 8" id="KW-0863">Zinc-finger</keyword>
<evidence type="ECO:0000256" key="4">
    <source>
        <dbReference type="ARBA" id="ARBA00022771"/>
    </source>
</evidence>
<evidence type="ECO:0000313" key="12">
    <source>
        <dbReference type="Proteomes" id="UP000603627"/>
    </source>
</evidence>
<protein>
    <submittedName>
        <fullName evidence="11">ZN180 protein</fullName>
    </submittedName>
</protein>
<dbReference type="Proteomes" id="UP000603627">
    <property type="component" value="Unassembled WGS sequence"/>
</dbReference>
<evidence type="ECO:0000256" key="7">
    <source>
        <dbReference type="ARBA" id="ARBA00023242"/>
    </source>
</evidence>
<sequence>EQLQGEEEKPNECSECRKSFKRRSCLIVHQRTHTGQQVGAEGEKPTLEQGQSSELEVHEQLHGEEEKPNECSECGKSFKRRSCLIVHQRNHAGSEGEKPTLEV</sequence>